<sequence>MPPTGPTSAANVGSEKDCFELLALEFSSLPDREMAPEGSDAGASQQQQVARAASGVPSHTITSNTPTNSFIARTIRAAMGEIKPKP</sequence>
<dbReference type="Proteomes" id="UP000240760">
    <property type="component" value="Unassembled WGS sequence"/>
</dbReference>
<dbReference type="AlphaFoldDB" id="A0A2T4BTN8"/>
<reference evidence="2 3" key="1">
    <citation type="submission" date="2016-07" db="EMBL/GenBank/DDBJ databases">
        <title>Multiple horizontal gene transfer events from other fungi enriched the ability of initially mycotrophic Trichoderma (Ascomycota) to feed on dead plant biomass.</title>
        <authorList>
            <consortium name="DOE Joint Genome Institute"/>
            <person name="Aerts A."/>
            <person name="Atanasova L."/>
            <person name="Chenthamara K."/>
            <person name="Zhang J."/>
            <person name="Grujic M."/>
            <person name="Henrissat B."/>
            <person name="Kuo A."/>
            <person name="Salamov A."/>
            <person name="Lipzen A."/>
            <person name="Labutti K."/>
            <person name="Barry K."/>
            <person name="Miao Y."/>
            <person name="Rahimi M.J."/>
            <person name="Shen Q."/>
            <person name="Grigoriev I.V."/>
            <person name="Kubicek C.P."/>
            <person name="Druzhinina I.S."/>
        </authorList>
    </citation>
    <scope>NUCLEOTIDE SEQUENCE [LARGE SCALE GENOMIC DNA]</scope>
    <source>
        <strain evidence="2 3">ATCC 18648</strain>
    </source>
</reference>
<dbReference type="EMBL" id="KZ679140">
    <property type="protein sequence ID" value="PTB72683.1"/>
    <property type="molecule type" value="Genomic_DNA"/>
</dbReference>
<organism evidence="2 3">
    <name type="scientific">Trichoderma longibrachiatum ATCC 18648</name>
    <dbReference type="NCBI Taxonomy" id="983965"/>
    <lineage>
        <taxon>Eukaryota</taxon>
        <taxon>Fungi</taxon>
        <taxon>Dikarya</taxon>
        <taxon>Ascomycota</taxon>
        <taxon>Pezizomycotina</taxon>
        <taxon>Sordariomycetes</taxon>
        <taxon>Hypocreomycetidae</taxon>
        <taxon>Hypocreales</taxon>
        <taxon>Hypocreaceae</taxon>
        <taxon>Trichoderma</taxon>
    </lineage>
</organism>
<feature type="compositionally biased region" description="Polar residues" evidence="1">
    <location>
        <begin position="57"/>
        <end position="69"/>
    </location>
</feature>
<name>A0A2T4BTN8_TRILO</name>
<evidence type="ECO:0000313" key="2">
    <source>
        <dbReference type="EMBL" id="PTB72683.1"/>
    </source>
</evidence>
<gene>
    <name evidence="2" type="ORF">M440DRAFT_1405109</name>
</gene>
<keyword evidence="3" id="KW-1185">Reference proteome</keyword>
<evidence type="ECO:0000313" key="3">
    <source>
        <dbReference type="Proteomes" id="UP000240760"/>
    </source>
</evidence>
<feature type="region of interest" description="Disordered" evidence="1">
    <location>
        <begin position="30"/>
        <end position="69"/>
    </location>
</feature>
<protein>
    <submittedName>
        <fullName evidence="2">Uncharacterized protein</fullName>
    </submittedName>
</protein>
<feature type="compositionally biased region" description="Low complexity" evidence="1">
    <location>
        <begin position="41"/>
        <end position="56"/>
    </location>
</feature>
<accession>A0A2T4BTN8</accession>
<proteinExistence type="predicted"/>
<evidence type="ECO:0000256" key="1">
    <source>
        <dbReference type="SAM" id="MobiDB-lite"/>
    </source>
</evidence>
<dbReference type="OrthoDB" id="4897974at2759"/>